<keyword evidence="5" id="KW-1185">Reference proteome</keyword>
<evidence type="ECO:0000256" key="2">
    <source>
        <dbReference type="SAM" id="Phobius"/>
    </source>
</evidence>
<dbReference type="AlphaFoldDB" id="A0A1E7EP86"/>
<sequence length="494" mass="54400">MKLILVLIILTSSWCFVDGASSADRKSIHGGSDSANKLFRNARRVQQNYNNYGANNGGGYGGYGGYGGGGGGGGEKDNWFLADYSLKMISCIPGEQSVNYERGQLESSTIIFRLCPKDYCGVSNSTTMGCDSGYGDFAVGINTFAEAYTESVRDSYSNNMQYYSYQYGEFNVEEYVRECRLFEGGQGGGGGGGGGNNNYYSGGGYSYDYLGPACTADGTDIRLAAFKDPYCSEESDTSFESTHNGMELPYGNGGLIPNNCMECLSMNDNWEYEVNEMCKSTYENAGYRCEQKMESYNWYYGQNNQGCGYLDSRLTGKNYNKYTNNFANAYDSFFQEQSEATKMAAGTIALFVLASLVGASAVLCLAKKTVQKVKRRRNLAASTKSLAKDNVSPEEILNWTEEEKLDDMGVLMNLPSMIEFVRSTTKMTKTIVHNSATKIAAMTRSTSKSVKKERNSEKIENTDSNDNNGDDYKTMVDSDEVEDEIVIVEDFVIS</sequence>
<feature type="region of interest" description="Disordered" evidence="1">
    <location>
        <begin position="442"/>
        <end position="472"/>
    </location>
</feature>
<evidence type="ECO:0000313" key="4">
    <source>
        <dbReference type="EMBL" id="OEU07587.1"/>
    </source>
</evidence>
<name>A0A1E7EP86_9STRA</name>
<dbReference type="KEGG" id="fcy:FRACYDRAFT_251008"/>
<gene>
    <name evidence="4" type="ORF">FRACYDRAFT_251008</name>
</gene>
<evidence type="ECO:0000256" key="3">
    <source>
        <dbReference type="SAM" id="SignalP"/>
    </source>
</evidence>
<feature type="transmembrane region" description="Helical" evidence="2">
    <location>
        <begin position="343"/>
        <end position="366"/>
    </location>
</feature>
<evidence type="ECO:0000256" key="1">
    <source>
        <dbReference type="SAM" id="MobiDB-lite"/>
    </source>
</evidence>
<reference evidence="4 5" key="1">
    <citation type="submission" date="2016-09" db="EMBL/GenBank/DDBJ databases">
        <title>Extensive genetic diversity and differential bi-allelic expression allows diatom success in the polar Southern Ocean.</title>
        <authorList>
            <consortium name="DOE Joint Genome Institute"/>
            <person name="Mock T."/>
            <person name="Otillar R.P."/>
            <person name="Strauss J."/>
            <person name="Dupont C."/>
            <person name="Frickenhaus S."/>
            <person name="Maumus F."/>
            <person name="Mcmullan M."/>
            <person name="Sanges R."/>
            <person name="Schmutz J."/>
            <person name="Toseland A."/>
            <person name="Valas R."/>
            <person name="Veluchamy A."/>
            <person name="Ward B.J."/>
            <person name="Allen A."/>
            <person name="Barry K."/>
            <person name="Falciatore A."/>
            <person name="Ferrante M."/>
            <person name="Fortunato A.E."/>
            <person name="Gloeckner G."/>
            <person name="Gruber A."/>
            <person name="Hipkin R."/>
            <person name="Janech M."/>
            <person name="Kroth P."/>
            <person name="Leese F."/>
            <person name="Lindquist E."/>
            <person name="Lyon B.R."/>
            <person name="Martin J."/>
            <person name="Mayer C."/>
            <person name="Parker M."/>
            <person name="Quesneville H."/>
            <person name="Raymond J."/>
            <person name="Uhlig C."/>
            <person name="Valentin K.U."/>
            <person name="Worden A.Z."/>
            <person name="Armbrust E.V."/>
            <person name="Bowler C."/>
            <person name="Green B."/>
            <person name="Moulton V."/>
            <person name="Van Oosterhout C."/>
            <person name="Grigoriev I."/>
        </authorList>
    </citation>
    <scope>NUCLEOTIDE SEQUENCE [LARGE SCALE GENOMIC DNA]</scope>
    <source>
        <strain evidence="4 5">CCMP1102</strain>
    </source>
</reference>
<evidence type="ECO:0000313" key="5">
    <source>
        <dbReference type="Proteomes" id="UP000095751"/>
    </source>
</evidence>
<accession>A0A1E7EP86</accession>
<proteinExistence type="predicted"/>
<organism evidence="4 5">
    <name type="scientific">Fragilariopsis cylindrus CCMP1102</name>
    <dbReference type="NCBI Taxonomy" id="635003"/>
    <lineage>
        <taxon>Eukaryota</taxon>
        <taxon>Sar</taxon>
        <taxon>Stramenopiles</taxon>
        <taxon>Ochrophyta</taxon>
        <taxon>Bacillariophyta</taxon>
        <taxon>Bacillariophyceae</taxon>
        <taxon>Bacillariophycidae</taxon>
        <taxon>Bacillariales</taxon>
        <taxon>Bacillariaceae</taxon>
        <taxon>Fragilariopsis</taxon>
    </lineage>
</organism>
<dbReference type="InParanoid" id="A0A1E7EP86"/>
<dbReference type="OrthoDB" id="39675at2759"/>
<keyword evidence="3" id="KW-0732">Signal</keyword>
<feature type="chain" id="PRO_5009192071" evidence="3">
    <location>
        <begin position="20"/>
        <end position="494"/>
    </location>
</feature>
<dbReference type="EMBL" id="KV784385">
    <property type="protein sequence ID" value="OEU07587.1"/>
    <property type="molecule type" value="Genomic_DNA"/>
</dbReference>
<keyword evidence="2" id="KW-0472">Membrane</keyword>
<feature type="signal peptide" evidence="3">
    <location>
        <begin position="1"/>
        <end position="19"/>
    </location>
</feature>
<feature type="compositionally biased region" description="Basic and acidic residues" evidence="1">
    <location>
        <begin position="450"/>
        <end position="461"/>
    </location>
</feature>
<keyword evidence="2" id="KW-1133">Transmembrane helix</keyword>
<keyword evidence="2" id="KW-0812">Transmembrane</keyword>
<dbReference type="Proteomes" id="UP000095751">
    <property type="component" value="Unassembled WGS sequence"/>
</dbReference>
<protein>
    <submittedName>
        <fullName evidence="4">Uncharacterized protein</fullName>
    </submittedName>
</protein>